<evidence type="ECO:0000256" key="9">
    <source>
        <dbReference type="ARBA" id="ARBA00023012"/>
    </source>
</evidence>
<evidence type="ECO:0000259" key="12">
    <source>
        <dbReference type="PROSITE" id="PS50109"/>
    </source>
</evidence>
<keyword evidence="9" id="KW-0902">Two-component regulatory system</keyword>
<feature type="transmembrane region" description="Helical" evidence="11">
    <location>
        <begin position="6"/>
        <end position="32"/>
    </location>
</feature>
<evidence type="ECO:0000256" key="8">
    <source>
        <dbReference type="ARBA" id="ARBA00022989"/>
    </source>
</evidence>
<dbReference type="InterPro" id="IPR003661">
    <property type="entry name" value="HisK_dim/P_dom"/>
</dbReference>
<dbReference type="PROSITE" id="PS50885">
    <property type="entry name" value="HAMP"/>
    <property type="match status" value="1"/>
</dbReference>
<evidence type="ECO:0000256" key="1">
    <source>
        <dbReference type="ARBA" id="ARBA00000085"/>
    </source>
</evidence>
<keyword evidence="10 11" id="KW-0472">Membrane</keyword>
<dbReference type="InterPro" id="IPR036097">
    <property type="entry name" value="HisK_dim/P_sf"/>
</dbReference>
<keyword evidence="8 11" id="KW-1133">Transmembrane helix</keyword>
<dbReference type="SMART" id="SM00388">
    <property type="entry name" value="HisKA"/>
    <property type="match status" value="1"/>
</dbReference>
<dbReference type="InterPro" id="IPR003594">
    <property type="entry name" value="HATPase_dom"/>
</dbReference>
<evidence type="ECO:0000313" key="15">
    <source>
        <dbReference type="Proteomes" id="UP000321230"/>
    </source>
</evidence>
<dbReference type="InterPro" id="IPR036890">
    <property type="entry name" value="HATPase_C_sf"/>
</dbReference>
<dbReference type="GO" id="GO:0000155">
    <property type="term" value="F:phosphorelay sensor kinase activity"/>
    <property type="evidence" value="ECO:0007669"/>
    <property type="project" value="InterPro"/>
</dbReference>
<accession>A0A511B104</accession>
<keyword evidence="4" id="KW-0597">Phosphoprotein</keyword>
<organism evidence="14 15">
    <name type="scientific">Gluconobacter wancherniae NBRC 103581</name>
    <dbReference type="NCBI Taxonomy" id="656744"/>
    <lineage>
        <taxon>Bacteria</taxon>
        <taxon>Pseudomonadati</taxon>
        <taxon>Pseudomonadota</taxon>
        <taxon>Alphaproteobacteria</taxon>
        <taxon>Acetobacterales</taxon>
        <taxon>Acetobacteraceae</taxon>
        <taxon>Gluconobacter</taxon>
    </lineage>
</organism>
<evidence type="ECO:0000256" key="7">
    <source>
        <dbReference type="ARBA" id="ARBA00022777"/>
    </source>
</evidence>
<evidence type="ECO:0000256" key="6">
    <source>
        <dbReference type="ARBA" id="ARBA00022692"/>
    </source>
</evidence>
<evidence type="ECO:0000256" key="5">
    <source>
        <dbReference type="ARBA" id="ARBA00022679"/>
    </source>
</evidence>
<dbReference type="AlphaFoldDB" id="A0A511B104"/>
<comment type="catalytic activity">
    <reaction evidence="1">
        <text>ATP + protein L-histidine = ADP + protein N-phospho-L-histidine.</text>
        <dbReference type="EC" id="2.7.13.3"/>
    </reaction>
</comment>
<dbReference type="Proteomes" id="UP000321230">
    <property type="component" value="Unassembled WGS sequence"/>
</dbReference>
<dbReference type="Gene3D" id="1.10.287.130">
    <property type="match status" value="1"/>
</dbReference>
<dbReference type="OrthoDB" id="9809766at2"/>
<reference evidence="14 15" key="1">
    <citation type="submission" date="2019-07" db="EMBL/GenBank/DDBJ databases">
        <title>Whole genome shotgun sequence of Gluconobacter wancherniae NBRC 103581.</title>
        <authorList>
            <person name="Hosoyama A."/>
            <person name="Uohara A."/>
            <person name="Ohji S."/>
            <person name="Ichikawa N."/>
        </authorList>
    </citation>
    <scope>NUCLEOTIDE SEQUENCE [LARGE SCALE GENOMIC DNA]</scope>
    <source>
        <strain evidence="14 15">NBRC 103581</strain>
    </source>
</reference>
<protein>
    <recommendedName>
        <fullName evidence="3">histidine kinase</fullName>
        <ecNumber evidence="3">2.7.13.3</ecNumber>
    </recommendedName>
</protein>
<evidence type="ECO:0000256" key="3">
    <source>
        <dbReference type="ARBA" id="ARBA00012438"/>
    </source>
</evidence>
<keyword evidence="7 14" id="KW-0418">Kinase</keyword>
<evidence type="ECO:0000256" key="11">
    <source>
        <dbReference type="SAM" id="Phobius"/>
    </source>
</evidence>
<comment type="subcellular location">
    <subcellularLocation>
        <location evidence="2">Membrane</location>
        <topology evidence="2">Multi-pass membrane protein</topology>
    </subcellularLocation>
</comment>
<keyword evidence="5" id="KW-0808">Transferase</keyword>
<dbReference type="InterPro" id="IPR003660">
    <property type="entry name" value="HAMP_dom"/>
</dbReference>
<dbReference type="PROSITE" id="PS50109">
    <property type="entry name" value="HIS_KIN"/>
    <property type="match status" value="1"/>
</dbReference>
<feature type="transmembrane region" description="Helical" evidence="11">
    <location>
        <begin position="148"/>
        <end position="169"/>
    </location>
</feature>
<evidence type="ECO:0000256" key="2">
    <source>
        <dbReference type="ARBA" id="ARBA00004141"/>
    </source>
</evidence>
<dbReference type="GO" id="GO:0005886">
    <property type="term" value="C:plasma membrane"/>
    <property type="evidence" value="ECO:0007669"/>
    <property type="project" value="TreeGrafter"/>
</dbReference>
<dbReference type="Gene3D" id="3.30.565.10">
    <property type="entry name" value="Histidine kinase-like ATPase, C-terminal domain"/>
    <property type="match status" value="1"/>
</dbReference>
<gene>
    <name evidence="14" type="ORF">GWA01_18680</name>
</gene>
<evidence type="ECO:0000256" key="4">
    <source>
        <dbReference type="ARBA" id="ARBA00022553"/>
    </source>
</evidence>
<dbReference type="Pfam" id="PF00512">
    <property type="entry name" value="HisKA"/>
    <property type="match status" value="1"/>
</dbReference>
<evidence type="ECO:0000313" key="14">
    <source>
        <dbReference type="EMBL" id="GEK94098.1"/>
    </source>
</evidence>
<feature type="domain" description="HAMP" evidence="13">
    <location>
        <begin position="170"/>
        <end position="222"/>
    </location>
</feature>
<keyword evidence="15" id="KW-1185">Reference proteome</keyword>
<dbReference type="PANTHER" id="PTHR45436">
    <property type="entry name" value="SENSOR HISTIDINE KINASE YKOH"/>
    <property type="match status" value="1"/>
</dbReference>
<comment type="caution">
    <text evidence="14">The sequence shown here is derived from an EMBL/GenBank/DDBJ whole genome shotgun (WGS) entry which is preliminary data.</text>
</comment>
<dbReference type="PANTHER" id="PTHR45436:SF15">
    <property type="entry name" value="SENSOR HISTIDINE KINASE CUSS"/>
    <property type="match status" value="1"/>
</dbReference>
<dbReference type="Pfam" id="PF02518">
    <property type="entry name" value="HATPase_c"/>
    <property type="match status" value="1"/>
</dbReference>
<keyword evidence="6 11" id="KW-0812">Transmembrane</keyword>
<dbReference type="InterPro" id="IPR005467">
    <property type="entry name" value="His_kinase_dom"/>
</dbReference>
<dbReference type="EC" id="2.7.13.3" evidence="3"/>
<dbReference type="SUPFAM" id="SSF55874">
    <property type="entry name" value="ATPase domain of HSP90 chaperone/DNA topoisomerase II/histidine kinase"/>
    <property type="match status" value="1"/>
</dbReference>
<dbReference type="CDD" id="cd00082">
    <property type="entry name" value="HisKA"/>
    <property type="match status" value="1"/>
</dbReference>
<dbReference type="RefSeq" id="WP_146796798.1">
    <property type="nucleotide sequence ID" value="NZ_BARC01000006.1"/>
</dbReference>
<name>A0A511B104_9PROT</name>
<dbReference type="SUPFAM" id="SSF47384">
    <property type="entry name" value="Homodimeric domain of signal transducing histidine kinase"/>
    <property type="match status" value="1"/>
</dbReference>
<sequence length="447" mass="48958">MKNWSLASRILASVLAVVTSSLVFLSISVAGFTRFEVTERLDNSLQEVAERLEFVISAVSQVPNGGSVARLPDVGPRTLAYQIVDQSGHVLLRSQNAPVTPFVSTNRTGFYDSPKFRIYVTHSTSSTNDILVGEPTFHRREALRRATLISVLPMLVFLPIVWLLVHWIVRRALRPLTDLQAEIRKRGDRNLEPIGRLALPEELSTILTAVNSLLTRLKKALSTERAFAANAAHELRNPIGALLAQTQMLRDQSVDTDARERSARIAQQVRALGRTVEKLLQLSRASSGIALQGERFDLLPVLEILADEFRGSIEQVAVIRLSHPGMEHLFIDGDMDAAGILFRNLIENAVRHGTPSEPITITATPDRTVSVENAGPILGNAKLAELKEPFVRGENPRVEGSGLGLAIAATIAEQMGAKLILLSPRPTKIDGFSAQVHFLQSAVPEQS</sequence>
<proteinExistence type="predicted"/>
<dbReference type="SMART" id="SM00387">
    <property type="entry name" value="HATPase_c"/>
    <property type="match status" value="1"/>
</dbReference>
<dbReference type="EMBL" id="BJUZ01000002">
    <property type="protein sequence ID" value="GEK94098.1"/>
    <property type="molecule type" value="Genomic_DNA"/>
</dbReference>
<dbReference type="InterPro" id="IPR050428">
    <property type="entry name" value="TCS_sensor_his_kinase"/>
</dbReference>
<evidence type="ECO:0000256" key="10">
    <source>
        <dbReference type="ARBA" id="ARBA00023136"/>
    </source>
</evidence>
<evidence type="ECO:0000259" key="13">
    <source>
        <dbReference type="PROSITE" id="PS50885"/>
    </source>
</evidence>
<feature type="domain" description="Histidine kinase" evidence="12">
    <location>
        <begin position="230"/>
        <end position="442"/>
    </location>
</feature>